<name>A0AAW9SGI0_CORAY</name>
<accession>A0AAW9SGI0</accession>
<evidence type="ECO:0000313" key="3">
    <source>
        <dbReference type="Proteomes" id="UP001223646"/>
    </source>
</evidence>
<evidence type="ECO:0000313" key="2">
    <source>
        <dbReference type="EMBL" id="MEO3716329.1"/>
    </source>
</evidence>
<reference evidence="2" key="1">
    <citation type="submission" date="2023-05" db="EMBL/GenBank/DDBJ databases">
        <authorList>
            <person name="Du J."/>
        </authorList>
    </citation>
    <scope>NUCLEOTIDE SEQUENCE</scope>
    <source>
        <strain evidence="2">UMB1064</strain>
    </source>
</reference>
<comment type="caution">
    <text evidence="2">The sequence shown here is derived from an EMBL/GenBank/DDBJ whole genome shotgun (WGS) entry which is preliminary data.</text>
</comment>
<dbReference type="PANTHER" id="PTHR36456">
    <property type="entry name" value="UPF0232 PROTEIN SCO3875"/>
    <property type="match status" value="1"/>
</dbReference>
<dbReference type="InterPro" id="IPR007922">
    <property type="entry name" value="DciA-like"/>
</dbReference>
<dbReference type="PANTHER" id="PTHR36456:SF1">
    <property type="entry name" value="UPF0232 PROTEIN SCO3875"/>
    <property type="match status" value="1"/>
</dbReference>
<sequence length="220" mass="24348">MVENMEPDNSPEEENDLISDAFFRMRDAAKEGGHKLPNLQRAPKKKGSWSGLDSRVPVKAAEGIVADVDKQRAAQAVVRDRAGTVISPSLLKEAGIRLYRKYDRRPAPIGAVLNKAVVDRGWQIHIAHGVIMTEWDSMVGKVVAEHSQVKEFKDGTLVVECQSTAWATQLRLAQRQVLKSIAERVGDGVVEEIKVLGPKAPNWRKGKLHIEGRGPRDTYG</sequence>
<proteinExistence type="predicted"/>
<organism evidence="2 3">
    <name type="scientific">Corynebacterium amycolatum</name>
    <dbReference type="NCBI Taxonomy" id="43765"/>
    <lineage>
        <taxon>Bacteria</taxon>
        <taxon>Bacillati</taxon>
        <taxon>Actinomycetota</taxon>
        <taxon>Actinomycetes</taxon>
        <taxon>Mycobacteriales</taxon>
        <taxon>Corynebacteriaceae</taxon>
        <taxon>Corynebacterium</taxon>
    </lineage>
</organism>
<reference evidence="2" key="2">
    <citation type="submission" date="2024-05" db="EMBL/GenBank/DDBJ databases">
        <authorList>
            <person name="Wolfe A."/>
        </authorList>
    </citation>
    <scope>NUCLEOTIDE SEQUENCE</scope>
    <source>
        <strain evidence="2">UMB1064</strain>
    </source>
</reference>
<dbReference type="Pfam" id="PF05258">
    <property type="entry name" value="DciA"/>
    <property type="match status" value="1"/>
</dbReference>
<gene>
    <name evidence="2" type="ORF">QP460_001810</name>
</gene>
<dbReference type="RefSeq" id="WP_284827175.1">
    <property type="nucleotide sequence ID" value="NZ_JASOOY020000006.1"/>
</dbReference>
<protein>
    <submittedName>
        <fullName evidence="2">DciA family protein</fullName>
    </submittedName>
</protein>
<dbReference type="Proteomes" id="UP001223646">
    <property type="component" value="Unassembled WGS sequence"/>
</dbReference>
<feature type="region of interest" description="Disordered" evidence="1">
    <location>
        <begin position="31"/>
        <end position="52"/>
    </location>
</feature>
<evidence type="ECO:0000256" key="1">
    <source>
        <dbReference type="SAM" id="MobiDB-lite"/>
    </source>
</evidence>
<dbReference type="EMBL" id="JASOOY020000006">
    <property type="protein sequence ID" value="MEO3716329.1"/>
    <property type="molecule type" value="Genomic_DNA"/>
</dbReference>
<dbReference type="AlphaFoldDB" id="A0AAW9SGI0"/>